<dbReference type="PIRSF" id="PIRSF006305">
    <property type="entry name" value="Maf"/>
    <property type="match status" value="1"/>
</dbReference>
<evidence type="ECO:0000313" key="4">
    <source>
        <dbReference type="Proteomes" id="UP000694001"/>
    </source>
</evidence>
<reference evidence="3" key="1">
    <citation type="submission" date="2021-06" db="EMBL/GenBank/DDBJ databases">
        <title>Elioraea tepida, sp. nov., a moderately thermophilic aerobic anoxygenic phototrophic bacterium isolated from an alkaline siliceous hot spring mat community in Yellowstone National Park, WY, USA.</title>
        <authorList>
            <person name="Saini M.K."/>
            <person name="Yoshida S."/>
            <person name="Sebastian A."/>
            <person name="Hirose S."/>
            <person name="Hara E."/>
            <person name="Tamaki H."/>
            <person name="Soulier N.T."/>
            <person name="Albert I."/>
            <person name="Hanada S."/>
            <person name="Bryant D.A."/>
            <person name="Tank M."/>
        </authorList>
    </citation>
    <scope>NUCLEOTIDE SEQUENCE</scope>
    <source>
        <strain evidence="3">MS-P2</strain>
    </source>
</reference>
<proteinExistence type="inferred from homology"/>
<comment type="similarity">
    <text evidence="2">Belongs to the Maf family.</text>
</comment>
<dbReference type="EMBL" id="CP076448">
    <property type="protein sequence ID" value="QXM26069.1"/>
    <property type="molecule type" value="Genomic_DNA"/>
</dbReference>
<evidence type="ECO:0000313" key="3">
    <source>
        <dbReference type="EMBL" id="QXM26069.1"/>
    </source>
</evidence>
<dbReference type="Pfam" id="PF02545">
    <property type="entry name" value="Maf"/>
    <property type="match status" value="1"/>
</dbReference>
<dbReference type="KEGG" id="elio:KO353_07755"/>
<comment type="catalytic activity">
    <reaction evidence="2">
        <text>a ribonucleoside 5'-triphosphate + H2O = a ribonucleoside 5'-phosphate + diphosphate + H(+)</text>
        <dbReference type="Rhea" id="RHEA:23996"/>
        <dbReference type="ChEBI" id="CHEBI:15377"/>
        <dbReference type="ChEBI" id="CHEBI:15378"/>
        <dbReference type="ChEBI" id="CHEBI:33019"/>
        <dbReference type="ChEBI" id="CHEBI:58043"/>
        <dbReference type="ChEBI" id="CHEBI:61557"/>
        <dbReference type="EC" id="3.6.1.9"/>
    </reaction>
</comment>
<comment type="caution">
    <text evidence="2">Lacks conserved residue(s) required for the propagation of feature annotation.</text>
</comment>
<keyword evidence="1 2" id="KW-0378">Hydrolase</keyword>
<feature type="active site" description="Proton acceptor" evidence="2">
    <location>
        <position position="83"/>
    </location>
</feature>
<keyword evidence="4" id="KW-1185">Reference proteome</keyword>
<comment type="cofactor">
    <cofactor evidence="2">
        <name>a divalent metal cation</name>
        <dbReference type="ChEBI" id="CHEBI:60240"/>
    </cofactor>
</comment>
<name>A0A975U4D3_9PROT</name>
<comment type="subcellular location">
    <subcellularLocation>
        <location evidence="2">Cytoplasm</location>
    </subcellularLocation>
</comment>
<dbReference type="PANTHER" id="PTHR43213:SF5">
    <property type="entry name" value="BIFUNCTIONAL DTTP_UTP PYROPHOSPHATASE_METHYLTRANSFERASE PROTEIN-RELATED"/>
    <property type="match status" value="1"/>
</dbReference>
<dbReference type="EC" id="3.6.1.9" evidence="2"/>
<protein>
    <recommendedName>
        <fullName evidence="2">Nucleoside triphosphate pyrophosphatase</fullName>
        <ecNumber evidence="2">3.6.1.9</ecNumber>
    </recommendedName>
    <alternativeName>
        <fullName evidence="2">Nucleotide pyrophosphatase</fullName>
        <shortName evidence="2">Nucleotide PPase</shortName>
    </alternativeName>
</protein>
<keyword evidence="2" id="KW-0546">Nucleotide metabolism</keyword>
<dbReference type="Proteomes" id="UP000694001">
    <property type="component" value="Chromosome"/>
</dbReference>
<dbReference type="GO" id="GO:0009117">
    <property type="term" value="P:nucleotide metabolic process"/>
    <property type="evidence" value="ECO:0007669"/>
    <property type="project" value="UniProtKB-KW"/>
</dbReference>
<accession>A0A975U4D3</accession>
<evidence type="ECO:0000256" key="1">
    <source>
        <dbReference type="ARBA" id="ARBA00022801"/>
    </source>
</evidence>
<dbReference type="RefSeq" id="WP_218287120.1">
    <property type="nucleotide sequence ID" value="NZ_CP076448.1"/>
</dbReference>
<gene>
    <name evidence="3" type="ORF">KO353_07755</name>
</gene>
<dbReference type="GO" id="GO:0047429">
    <property type="term" value="F:nucleoside triphosphate diphosphatase activity"/>
    <property type="evidence" value="ECO:0007669"/>
    <property type="project" value="UniProtKB-EC"/>
</dbReference>
<evidence type="ECO:0000256" key="2">
    <source>
        <dbReference type="HAMAP-Rule" id="MF_00528"/>
    </source>
</evidence>
<dbReference type="PANTHER" id="PTHR43213">
    <property type="entry name" value="BIFUNCTIONAL DTTP/UTP PYROPHOSPHATASE/METHYLTRANSFERASE PROTEIN-RELATED"/>
    <property type="match status" value="1"/>
</dbReference>
<dbReference type="HAMAP" id="MF_00528">
    <property type="entry name" value="Maf"/>
    <property type="match status" value="1"/>
</dbReference>
<sequence>MSGVLQDPGVPLVLASTSATRAALLRSAGLAFTTAAPGVDEESVKESARADGLSASDAALLLAELKARRISERVPQAVVIGADQILVCGGRWFDKPRDRAAAAAQLAALSGRRHELVTAVLVMRGGVVLWRHVATPRLTMRPLTAATISAYLDAAGEAVLRSVGAYQAEGLGIRLFDAIEGEHAAILGLPLLPLLGFLRQHRVLTD</sequence>
<comment type="catalytic activity">
    <reaction evidence="2">
        <text>a 2'-deoxyribonucleoside 5'-triphosphate + H2O = a 2'-deoxyribonucleoside 5'-phosphate + diphosphate + H(+)</text>
        <dbReference type="Rhea" id="RHEA:44644"/>
        <dbReference type="ChEBI" id="CHEBI:15377"/>
        <dbReference type="ChEBI" id="CHEBI:15378"/>
        <dbReference type="ChEBI" id="CHEBI:33019"/>
        <dbReference type="ChEBI" id="CHEBI:61560"/>
        <dbReference type="ChEBI" id="CHEBI:65317"/>
        <dbReference type="EC" id="3.6.1.9"/>
    </reaction>
</comment>
<organism evidence="3 4">
    <name type="scientific">Elioraea tepida</name>
    <dbReference type="NCBI Taxonomy" id="2843330"/>
    <lineage>
        <taxon>Bacteria</taxon>
        <taxon>Pseudomonadati</taxon>
        <taxon>Pseudomonadota</taxon>
        <taxon>Alphaproteobacteria</taxon>
        <taxon>Acetobacterales</taxon>
        <taxon>Elioraeaceae</taxon>
        <taxon>Elioraea</taxon>
    </lineage>
</organism>
<dbReference type="GO" id="GO:0005737">
    <property type="term" value="C:cytoplasm"/>
    <property type="evidence" value="ECO:0007669"/>
    <property type="project" value="UniProtKB-SubCell"/>
</dbReference>
<dbReference type="AlphaFoldDB" id="A0A975U4D3"/>
<keyword evidence="2" id="KW-0963">Cytoplasm</keyword>
<dbReference type="InterPro" id="IPR003697">
    <property type="entry name" value="Maf-like"/>
</dbReference>
<comment type="function">
    <text evidence="2">Nucleoside triphosphate pyrophosphatase. May have a dual role in cell division arrest and in preventing the incorporation of modified nucleotides into cellular nucleic acids.</text>
</comment>